<evidence type="ECO:0000256" key="1">
    <source>
        <dbReference type="SAM" id="SignalP"/>
    </source>
</evidence>
<keyword evidence="3" id="KW-1185">Reference proteome</keyword>
<feature type="chain" id="PRO_5040446365" evidence="1">
    <location>
        <begin position="21"/>
        <end position="272"/>
    </location>
</feature>
<name>A0A9N8ETK4_9STRA</name>
<accession>A0A9N8ETK4</accession>
<dbReference type="AlphaFoldDB" id="A0A9N8ETK4"/>
<dbReference type="EMBL" id="CAICTM010001653">
    <property type="protein sequence ID" value="CAB9525286.1"/>
    <property type="molecule type" value="Genomic_DNA"/>
</dbReference>
<proteinExistence type="predicted"/>
<evidence type="ECO:0000313" key="2">
    <source>
        <dbReference type="EMBL" id="CAB9525286.1"/>
    </source>
</evidence>
<gene>
    <name evidence="2" type="ORF">SEMRO_1655_G288970.1</name>
</gene>
<keyword evidence="1" id="KW-0732">Signal</keyword>
<comment type="caution">
    <text evidence="2">The sequence shown here is derived from an EMBL/GenBank/DDBJ whole genome shotgun (WGS) entry which is preliminary data.</text>
</comment>
<sequence>MVRFYSLALPLLLATAAADAHDAIGDLIPSSELLPEEGPTVETTMVFGTGENHNFKTFGDELFDYNGECDLILLNDPSFKRELGMRIDIRTQIHGSASGVTQAAVRIGDQVLEVAGGQGKEWIWVNGVPNEDLEDGEWYLSSIDGLVVRLREDGDDREAVIYVDGYIEKLVFKANRAHDFVHLDMERKGGKGSKNYEGSTGLLGSHALNGLRVGRDGETLIQDINEFAQEWQVREDEDRLFHNYDDTMVLAPSKCLLLSGNAAERRALRSSK</sequence>
<reference evidence="2" key="1">
    <citation type="submission" date="2020-06" db="EMBL/GenBank/DDBJ databases">
        <authorList>
            <consortium name="Plant Systems Biology data submission"/>
        </authorList>
    </citation>
    <scope>NUCLEOTIDE SEQUENCE</scope>
    <source>
        <strain evidence="2">D6</strain>
    </source>
</reference>
<feature type="signal peptide" evidence="1">
    <location>
        <begin position="1"/>
        <end position="20"/>
    </location>
</feature>
<evidence type="ECO:0000313" key="3">
    <source>
        <dbReference type="Proteomes" id="UP001153069"/>
    </source>
</evidence>
<dbReference type="OrthoDB" id="6019304at2759"/>
<organism evidence="2 3">
    <name type="scientific">Seminavis robusta</name>
    <dbReference type="NCBI Taxonomy" id="568900"/>
    <lineage>
        <taxon>Eukaryota</taxon>
        <taxon>Sar</taxon>
        <taxon>Stramenopiles</taxon>
        <taxon>Ochrophyta</taxon>
        <taxon>Bacillariophyta</taxon>
        <taxon>Bacillariophyceae</taxon>
        <taxon>Bacillariophycidae</taxon>
        <taxon>Naviculales</taxon>
        <taxon>Naviculaceae</taxon>
        <taxon>Seminavis</taxon>
    </lineage>
</organism>
<protein>
    <submittedName>
        <fullName evidence="2">Uncharacterized protein</fullName>
    </submittedName>
</protein>
<dbReference type="Proteomes" id="UP001153069">
    <property type="component" value="Unassembled WGS sequence"/>
</dbReference>